<dbReference type="RefSeq" id="WP_273612885.1">
    <property type="nucleotide sequence ID" value="NZ_CP117416.1"/>
</dbReference>
<evidence type="ECO:0000256" key="7">
    <source>
        <dbReference type="RuleBase" id="RU363032"/>
    </source>
</evidence>
<evidence type="ECO:0000256" key="4">
    <source>
        <dbReference type="ARBA" id="ARBA00022692"/>
    </source>
</evidence>
<dbReference type="AlphaFoldDB" id="A0AAX3LX56"/>
<dbReference type="KEGG" id="pka:PQ456_14220"/>
<feature type="domain" description="ABC transmembrane type-1" evidence="8">
    <location>
        <begin position="72"/>
        <end position="286"/>
    </location>
</feature>
<organism evidence="9 10">
    <name type="scientific">Paenibacillus kyungheensis</name>
    <dbReference type="NCBI Taxonomy" id="1452732"/>
    <lineage>
        <taxon>Bacteria</taxon>
        <taxon>Bacillati</taxon>
        <taxon>Bacillota</taxon>
        <taxon>Bacilli</taxon>
        <taxon>Bacillales</taxon>
        <taxon>Paenibacillaceae</taxon>
        <taxon>Paenibacillus</taxon>
    </lineage>
</organism>
<dbReference type="CDD" id="cd06261">
    <property type="entry name" value="TM_PBP2"/>
    <property type="match status" value="1"/>
</dbReference>
<keyword evidence="2 7" id="KW-0813">Transport</keyword>
<dbReference type="PROSITE" id="PS50928">
    <property type="entry name" value="ABC_TM1"/>
    <property type="match status" value="1"/>
</dbReference>
<dbReference type="PANTHER" id="PTHR43005">
    <property type="entry name" value="BLR7065 PROTEIN"/>
    <property type="match status" value="1"/>
</dbReference>
<comment type="similarity">
    <text evidence="7">Belongs to the binding-protein-dependent transport system permease family.</text>
</comment>
<keyword evidence="5 7" id="KW-1133">Transmembrane helix</keyword>
<accession>A0AAX3LX56</accession>
<feature type="transmembrane region" description="Helical" evidence="7">
    <location>
        <begin position="12"/>
        <end position="37"/>
    </location>
</feature>
<dbReference type="GO" id="GO:0055085">
    <property type="term" value="P:transmembrane transport"/>
    <property type="evidence" value="ECO:0007669"/>
    <property type="project" value="InterPro"/>
</dbReference>
<dbReference type="GO" id="GO:0005886">
    <property type="term" value="C:plasma membrane"/>
    <property type="evidence" value="ECO:0007669"/>
    <property type="project" value="UniProtKB-SubCell"/>
</dbReference>
<evidence type="ECO:0000313" key="10">
    <source>
        <dbReference type="Proteomes" id="UP001220509"/>
    </source>
</evidence>
<feature type="transmembrane region" description="Helical" evidence="7">
    <location>
        <begin position="217"/>
        <end position="239"/>
    </location>
</feature>
<dbReference type="PANTHER" id="PTHR43005:SF1">
    <property type="entry name" value="SPERMIDINE_PUTRESCINE TRANSPORT SYSTEM PERMEASE PROTEIN"/>
    <property type="match status" value="1"/>
</dbReference>
<dbReference type="InterPro" id="IPR000515">
    <property type="entry name" value="MetI-like"/>
</dbReference>
<protein>
    <submittedName>
        <fullName evidence="9">Sugar ABC transporter permease</fullName>
    </submittedName>
</protein>
<feature type="transmembrane region" description="Helical" evidence="7">
    <location>
        <begin position="270"/>
        <end position="289"/>
    </location>
</feature>
<dbReference type="Pfam" id="PF00528">
    <property type="entry name" value="BPD_transp_1"/>
    <property type="match status" value="1"/>
</dbReference>
<dbReference type="Proteomes" id="UP001220509">
    <property type="component" value="Chromosome"/>
</dbReference>
<evidence type="ECO:0000256" key="3">
    <source>
        <dbReference type="ARBA" id="ARBA00022475"/>
    </source>
</evidence>
<gene>
    <name evidence="9" type="ORF">PQ456_14220</name>
</gene>
<keyword evidence="10" id="KW-1185">Reference proteome</keyword>
<evidence type="ECO:0000259" key="8">
    <source>
        <dbReference type="PROSITE" id="PS50928"/>
    </source>
</evidence>
<dbReference type="EMBL" id="CP117416">
    <property type="protein sequence ID" value="WCT54355.1"/>
    <property type="molecule type" value="Genomic_DNA"/>
</dbReference>
<comment type="subcellular location">
    <subcellularLocation>
        <location evidence="1 7">Cell membrane</location>
        <topology evidence="1 7">Multi-pass membrane protein</topology>
    </subcellularLocation>
</comment>
<feature type="transmembrane region" description="Helical" evidence="7">
    <location>
        <begin position="76"/>
        <end position="97"/>
    </location>
</feature>
<keyword evidence="3" id="KW-1003">Cell membrane</keyword>
<evidence type="ECO:0000256" key="5">
    <source>
        <dbReference type="ARBA" id="ARBA00022989"/>
    </source>
</evidence>
<dbReference type="InterPro" id="IPR035906">
    <property type="entry name" value="MetI-like_sf"/>
</dbReference>
<dbReference type="SUPFAM" id="SSF161098">
    <property type="entry name" value="MetI-like"/>
    <property type="match status" value="1"/>
</dbReference>
<proteinExistence type="inferred from homology"/>
<evidence type="ECO:0000256" key="1">
    <source>
        <dbReference type="ARBA" id="ARBA00004651"/>
    </source>
</evidence>
<evidence type="ECO:0000256" key="6">
    <source>
        <dbReference type="ARBA" id="ARBA00023136"/>
    </source>
</evidence>
<keyword evidence="4 7" id="KW-0812">Transmembrane</keyword>
<keyword evidence="6 7" id="KW-0472">Membrane</keyword>
<evidence type="ECO:0000313" key="9">
    <source>
        <dbReference type="EMBL" id="WCT54355.1"/>
    </source>
</evidence>
<evidence type="ECO:0000256" key="2">
    <source>
        <dbReference type="ARBA" id="ARBA00022448"/>
    </source>
</evidence>
<dbReference type="Gene3D" id="1.10.3720.10">
    <property type="entry name" value="MetI-like"/>
    <property type="match status" value="1"/>
</dbReference>
<feature type="transmembrane region" description="Helical" evidence="7">
    <location>
        <begin position="109"/>
        <end position="131"/>
    </location>
</feature>
<sequence>MLTLREKRIRLVAYYFVLPAFAFFLLLNAYPLITVVWDSFQFKNMLNATQTGFAHLANYREVLSNEYFLTALRNTIIWTLLSVTGEYILGLSSAIALNQPIRGRTLFRGIIIIPWVVPIVIAGMTWTWMLAPDYGVINYWLIQLGVIDKPYYWLGEMNTALFTIVFVNIWRSFPFFTISLLAGLQTVSKEVMEAAAIDGAGIRVRFFYIVLPQLKTISLTLIFVHLIWTAINFDFIWIMTQGGPLYSSETLPIQIYRYAMEDYNFGNASALSSMMLGVMMTAFIMYYVINSRKSKN</sequence>
<name>A0AAX3LX56_9BACL</name>
<reference evidence="9 10" key="1">
    <citation type="submission" date="2023-02" db="EMBL/GenBank/DDBJ databases">
        <title>Genome sequence of Paenibacillus kyungheensis KACC 18744.</title>
        <authorList>
            <person name="Kim S."/>
            <person name="Heo J."/>
            <person name="Kwon S.-W."/>
        </authorList>
    </citation>
    <scope>NUCLEOTIDE SEQUENCE [LARGE SCALE GENOMIC DNA]</scope>
    <source>
        <strain evidence="9 10">KACC 18744</strain>
    </source>
</reference>